<comment type="subcellular location">
    <subcellularLocation>
        <location evidence="1">Cytoplasm</location>
    </subcellularLocation>
</comment>
<keyword evidence="1" id="KW-0808">Transferase</keyword>
<dbReference type="Pfam" id="PF04445">
    <property type="entry name" value="SAM_MT"/>
    <property type="match status" value="1"/>
</dbReference>
<dbReference type="GO" id="GO:0008990">
    <property type="term" value="F:rRNA (guanine-N2-)-methyltransferase activity"/>
    <property type="evidence" value="ECO:0007669"/>
    <property type="project" value="UniProtKB-UniRule"/>
</dbReference>
<keyword evidence="1" id="KW-0963">Cytoplasm</keyword>
<feature type="binding site" evidence="1">
    <location>
        <begin position="124"/>
        <end position="125"/>
    </location>
    <ligand>
        <name>S-adenosyl-L-methionine</name>
        <dbReference type="ChEBI" id="CHEBI:59789"/>
    </ligand>
</feature>
<dbReference type="GO" id="GO:0005737">
    <property type="term" value="C:cytoplasm"/>
    <property type="evidence" value="ECO:0007669"/>
    <property type="project" value="UniProtKB-SubCell"/>
</dbReference>
<name>A0A2S5KWI0_9PROT</name>
<dbReference type="SUPFAM" id="SSF53335">
    <property type="entry name" value="S-adenosyl-L-methionine-dependent methyltransferases"/>
    <property type="match status" value="1"/>
</dbReference>
<evidence type="ECO:0000313" key="2">
    <source>
        <dbReference type="EMBL" id="PPC79073.1"/>
    </source>
</evidence>
<comment type="catalytic activity">
    <reaction evidence="1">
        <text>guanosine(1516) in 16S rRNA + S-adenosyl-L-methionine = N(2)-methylguanosine(1516) in 16S rRNA + S-adenosyl-L-homocysteine + H(+)</text>
        <dbReference type="Rhea" id="RHEA:43220"/>
        <dbReference type="Rhea" id="RHEA-COMP:10412"/>
        <dbReference type="Rhea" id="RHEA-COMP:10413"/>
        <dbReference type="ChEBI" id="CHEBI:15378"/>
        <dbReference type="ChEBI" id="CHEBI:57856"/>
        <dbReference type="ChEBI" id="CHEBI:59789"/>
        <dbReference type="ChEBI" id="CHEBI:74269"/>
        <dbReference type="ChEBI" id="CHEBI:74481"/>
        <dbReference type="EC" id="2.1.1.242"/>
    </reaction>
</comment>
<dbReference type="EC" id="2.1.1.242" evidence="1"/>
<dbReference type="Gene3D" id="3.40.50.150">
    <property type="entry name" value="Vaccinia Virus protein VP39"/>
    <property type="match status" value="1"/>
</dbReference>
<comment type="function">
    <text evidence="1">Specifically methylates the guanosine in position 1516 of 16S rRNA.</text>
</comment>
<proteinExistence type="inferred from homology"/>
<dbReference type="EMBL" id="PRLP01000007">
    <property type="protein sequence ID" value="PPC79073.1"/>
    <property type="molecule type" value="Genomic_DNA"/>
</dbReference>
<dbReference type="PANTHER" id="PTHR36112">
    <property type="entry name" value="RIBOSOMAL RNA SMALL SUBUNIT METHYLTRANSFERASE J"/>
    <property type="match status" value="1"/>
</dbReference>
<comment type="similarity">
    <text evidence="1">Belongs to the methyltransferase superfamily. RsmJ family.</text>
</comment>
<dbReference type="Proteomes" id="UP000238196">
    <property type="component" value="Unassembled WGS sequence"/>
</dbReference>
<dbReference type="OrthoDB" id="5290590at2"/>
<reference evidence="2 3" key="1">
    <citation type="submission" date="2018-02" db="EMBL/GenBank/DDBJ databases">
        <title>novel marine gammaproteobacteria from coastal saline agro ecosystem.</title>
        <authorList>
            <person name="Krishnan R."/>
            <person name="Ramesh Kumar N."/>
        </authorList>
    </citation>
    <scope>NUCLEOTIDE SEQUENCE [LARGE SCALE GENOMIC DNA]</scope>
    <source>
        <strain evidence="2 3">228</strain>
    </source>
</reference>
<keyword evidence="1" id="KW-0949">S-adenosyl-L-methionine</keyword>
<evidence type="ECO:0000313" key="3">
    <source>
        <dbReference type="Proteomes" id="UP000238196"/>
    </source>
</evidence>
<sequence length="263" mass="28419">MFAILPFSDAEISMALQLADQLCCVCLPVMSPRDVSEYEQVLWVHPEGLAIQQTGQKAPGPVRVDFLQGAQAHRRLFGGGAGQSVAKAIGIKGKRRPTVLDATAGLGRDSFVLASLGCEVQMCERNPWVAALLADGMKRAVEDPEVGPIIDRMKLFQQDGKDYLTSLAAQPQVLNADVIYLDPMFPHSDKSAEVKKDMKAFRTLVGADEDSAELLAAAVAANPCRIVVKRARKAPAIEGPVPSMVLEGKSGRFDIYTFRALPD</sequence>
<organism evidence="2 3">
    <name type="scientific">Proteobacteria bacterium 228</name>
    <dbReference type="NCBI Taxonomy" id="2083153"/>
    <lineage>
        <taxon>Bacteria</taxon>
        <taxon>Pseudomonadati</taxon>
        <taxon>Pseudomonadota</taxon>
    </lineage>
</organism>
<evidence type="ECO:0000256" key="1">
    <source>
        <dbReference type="HAMAP-Rule" id="MF_01523"/>
    </source>
</evidence>
<dbReference type="AlphaFoldDB" id="A0A2S5KWI0"/>
<keyword evidence="1 2" id="KW-0489">Methyltransferase</keyword>
<protein>
    <recommendedName>
        <fullName evidence="1">Ribosomal RNA small subunit methyltransferase J</fullName>
        <ecNumber evidence="1">2.1.1.242</ecNumber>
    </recommendedName>
    <alternativeName>
        <fullName evidence="1">16S rRNA m2G1516 methyltransferase</fullName>
    </alternativeName>
    <alternativeName>
        <fullName evidence="1">rRNA (guanine-N(2)-)-methyltransferase</fullName>
    </alternativeName>
</protein>
<dbReference type="PANTHER" id="PTHR36112:SF1">
    <property type="entry name" value="RIBOSOMAL RNA SMALL SUBUNIT METHYLTRANSFERASE J"/>
    <property type="match status" value="1"/>
</dbReference>
<accession>A0A2S5KWI0</accession>
<gene>
    <name evidence="1" type="primary">rsmJ</name>
    <name evidence="2" type="ORF">C4K68_02500</name>
</gene>
<feature type="binding site" evidence="1">
    <location>
        <position position="182"/>
    </location>
    <ligand>
        <name>S-adenosyl-L-methionine</name>
        <dbReference type="ChEBI" id="CHEBI:59789"/>
    </ligand>
</feature>
<dbReference type="InterPro" id="IPR029063">
    <property type="entry name" value="SAM-dependent_MTases_sf"/>
</dbReference>
<comment type="caution">
    <text evidence="1">Lacks conserved residue(s) required for the propagation of feature annotation.</text>
</comment>
<dbReference type="HAMAP" id="MF_01523">
    <property type="entry name" value="16SrRNA_methyltr_J"/>
    <property type="match status" value="1"/>
</dbReference>
<dbReference type="InterPro" id="IPR007536">
    <property type="entry name" value="16SrRNA_methylTrfase_J"/>
</dbReference>
<keyword evidence="1" id="KW-0698">rRNA processing</keyword>
<feature type="binding site" evidence="1">
    <location>
        <begin position="108"/>
        <end position="109"/>
    </location>
    <ligand>
        <name>S-adenosyl-L-methionine</name>
        <dbReference type="ChEBI" id="CHEBI:59789"/>
    </ligand>
</feature>
<comment type="caution">
    <text evidence="2">The sequence shown here is derived from an EMBL/GenBank/DDBJ whole genome shotgun (WGS) entry which is preliminary data.</text>
</comment>